<reference evidence="1 2" key="1">
    <citation type="submission" date="2023-02" db="EMBL/GenBank/DDBJ databases">
        <title>LHISI_Scaffold_Assembly.</title>
        <authorList>
            <person name="Stuart O.P."/>
            <person name="Cleave R."/>
            <person name="Magrath M.J.L."/>
            <person name="Mikheyev A.S."/>
        </authorList>
    </citation>
    <scope>NUCLEOTIDE SEQUENCE [LARGE SCALE GENOMIC DNA]</scope>
    <source>
        <strain evidence="1">Daus_M_001</strain>
        <tissue evidence="1">Leg muscle</tissue>
    </source>
</reference>
<name>A0ABQ9H4R1_9NEOP</name>
<protein>
    <submittedName>
        <fullName evidence="1">Uncharacterized protein</fullName>
    </submittedName>
</protein>
<organism evidence="1 2">
    <name type="scientific">Dryococelus australis</name>
    <dbReference type="NCBI Taxonomy" id="614101"/>
    <lineage>
        <taxon>Eukaryota</taxon>
        <taxon>Metazoa</taxon>
        <taxon>Ecdysozoa</taxon>
        <taxon>Arthropoda</taxon>
        <taxon>Hexapoda</taxon>
        <taxon>Insecta</taxon>
        <taxon>Pterygota</taxon>
        <taxon>Neoptera</taxon>
        <taxon>Polyneoptera</taxon>
        <taxon>Phasmatodea</taxon>
        <taxon>Verophasmatodea</taxon>
        <taxon>Anareolatae</taxon>
        <taxon>Phasmatidae</taxon>
        <taxon>Eurycanthinae</taxon>
        <taxon>Dryococelus</taxon>
    </lineage>
</organism>
<evidence type="ECO:0000313" key="2">
    <source>
        <dbReference type="Proteomes" id="UP001159363"/>
    </source>
</evidence>
<comment type="caution">
    <text evidence="1">The sequence shown here is derived from an EMBL/GenBank/DDBJ whole genome shotgun (WGS) entry which is preliminary data.</text>
</comment>
<accession>A0ABQ9H4R1</accession>
<keyword evidence="2" id="KW-1185">Reference proteome</keyword>
<dbReference type="EMBL" id="JARBHB010000007">
    <property type="protein sequence ID" value="KAJ8879275.1"/>
    <property type="molecule type" value="Genomic_DNA"/>
</dbReference>
<dbReference type="Proteomes" id="UP001159363">
    <property type="component" value="Chromosome 6"/>
</dbReference>
<proteinExistence type="predicted"/>
<gene>
    <name evidence="1" type="ORF">PR048_019882</name>
</gene>
<evidence type="ECO:0000313" key="1">
    <source>
        <dbReference type="EMBL" id="KAJ8879275.1"/>
    </source>
</evidence>
<sequence length="72" mass="8723">MLHKDVSERVEELLIMEIPDWRIKPFSATEKVAILEEELIELQNDSELKPKFKKSYQEFWLQKEIPNHYHAL</sequence>